<sequence length="453" mass="51797">MRYFLILLLLPYLLLGQNIKGKVIDSETKIPVENVSVYFKNLSKGATTNRKGNFSLKTDSNNKISNSIVFSRIGYFSKSLTLPELKKNNFIINLSKKTEQLKKVTIHSNKKLKKEISFRKLSRLKKGIHSFGSVLVDDKIYVIGGDASYIEDTGKKAMVQIRDLPDASFSDLMRRITINPTWIGYKDDLQVYNITNDEWTKPSLNFRKRAYHNINNIDDNLYVLGGKRVALNNKKEYLDETLEVYNLKTDSIFIDKTNPHQAVNFASFNFNNNIIVMGGSISQKKNGSKTFTNKSHIYNIDSGYWYELKNMTQPKEVNGVLIDNTIYLVGGYNGKALKEIEAYNITTGTWKKETDLFEAIAKPSLTHSGNVIYIFGDSKIMTYNTKTKVLNVYNIKLKLEAPKIHFYNDKLYIIGGYIEDEFSKTPSADVFIIDLFELEITQIIQSKTELVSN</sequence>
<dbReference type="PANTHER" id="PTHR46375:SF3">
    <property type="entry name" value="KELCH REPEAT AND BTB DOMAIN-CONTAINING PROTEIN 13"/>
    <property type="match status" value="1"/>
</dbReference>
<dbReference type="Gene3D" id="2.120.10.80">
    <property type="entry name" value="Kelch-type beta propeller"/>
    <property type="match status" value="1"/>
</dbReference>
<dbReference type="EMBL" id="QFRI01000001">
    <property type="protein sequence ID" value="PWH83369.1"/>
    <property type="molecule type" value="Genomic_DNA"/>
</dbReference>
<dbReference type="InterPro" id="IPR015915">
    <property type="entry name" value="Kelch-typ_b-propeller"/>
</dbReference>
<gene>
    <name evidence="1" type="ORF">DIS18_02110</name>
</gene>
<accession>A0A2U2X6G1</accession>
<dbReference type="Pfam" id="PF24681">
    <property type="entry name" value="Kelch_KLHDC2_KLHL20_DRC7"/>
    <property type="match status" value="1"/>
</dbReference>
<proteinExistence type="predicted"/>
<evidence type="ECO:0000313" key="2">
    <source>
        <dbReference type="Proteomes" id="UP000245375"/>
    </source>
</evidence>
<name>A0A2U2X6G1_9FLAO</name>
<keyword evidence="2" id="KW-1185">Reference proteome</keyword>
<dbReference type="OrthoDB" id="996574at2"/>
<dbReference type="AlphaFoldDB" id="A0A2U2X6G1"/>
<organism evidence="1 2">
    <name type="scientific">Algibacter marinivivus</name>
    <dbReference type="NCBI Taxonomy" id="2100723"/>
    <lineage>
        <taxon>Bacteria</taxon>
        <taxon>Pseudomonadati</taxon>
        <taxon>Bacteroidota</taxon>
        <taxon>Flavobacteriia</taxon>
        <taxon>Flavobacteriales</taxon>
        <taxon>Flavobacteriaceae</taxon>
        <taxon>Algibacter</taxon>
    </lineage>
</organism>
<comment type="caution">
    <text evidence="1">The sequence shown here is derived from an EMBL/GenBank/DDBJ whole genome shotgun (WGS) entry which is preliminary data.</text>
</comment>
<protein>
    <submittedName>
        <fullName evidence="1">Galactose oxidase</fullName>
    </submittedName>
</protein>
<dbReference type="Proteomes" id="UP000245375">
    <property type="component" value="Unassembled WGS sequence"/>
</dbReference>
<dbReference type="InterPro" id="IPR006652">
    <property type="entry name" value="Kelch_1"/>
</dbReference>
<dbReference type="RefSeq" id="WP_109351390.1">
    <property type="nucleotide sequence ID" value="NZ_QFRI01000001.1"/>
</dbReference>
<dbReference type="PANTHER" id="PTHR46375">
    <property type="entry name" value="KELCH REPEAT AND BTB DOMAIN-CONTAINING PROTEIN 13-RELATED"/>
    <property type="match status" value="1"/>
</dbReference>
<evidence type="ECO:0000313" key="1">
    <source>
        <dbReference type="EMBL" id="PWH83369.1"/>
    </source>
</evidence>
<dbReference type="Pfam" id="PF13715">
    <property type="entry name" value="CarbopepD_reg_2"/>
    <property type="match status" value="1"/>
</dbReference>
<dbReference type="SUPFAM" id="SSF117281">
    <property type="entry name" value="Kelch motif"/>
    <property type="match status" value="1"/>
</dbReference>
<reference evidence="1" key="1">
    <citation type="submission" date="2018-05" db="EMBL/GenBank/DDBJ databases">
        <title>Algibacter marinivivus sp. nov., isolated from sample around a algae.</title>
        <authorList>
            <person name="Zhong X."/>
        </authorList>
    </citation>
    <scope>NUCLEOTIDE SEQUENCE [LARGE SCALE GENOMIC DNA]</scope>
    <source>
        <strain evidence="1">ZY111</strain>
    </source>
</reference>
<dbReference type="SUPFAM" id="SSF49464">
    <property type="entry name" value="Carboxypeptidase regulatory domain-like"/>
    <property type="match status" value="1"/>
</dbReference>
<dbReference type="InterPro" id="IPR008969">
    <property type="entry name" value="CarboxyPept-like_regulatory"/>
</dbReference>
<reference evidence="1" key="2">
    <citation type="submission" date="2018-05" db="EMBL/GenBank/DDBJ databases">
        <authorList>
            <person name="Lanie J.A."/>
            <person name="Ng W.-L."/>
            <person name="Kazmierczak K.M."/>
            <person name="Andrzejewski T.M."/>
            <person name="Davidsen T.M."/>
            <person name="Wayne K.J."/>
            <person name="Tettelin H."/>
            <person name="Glass J.I."/>
            <person name="Rusch D."/>
            <person name="Podicherti R."/>
            <person name="Tsui H.-C.T."/>
            <person name="Winkler M.E."/>
        </authorList>
    </citation>
    <scope>NUCLEOTIDE SEQUENCE [LARGE SCALE GENOMIC DNA]</scope>
    <source>
        <strain evidence="1">ZY111</strain>
    </source>
</reference>
<dbReference type="Gene3D" id="2.60.40.1120">
    <property type="entry name" value="Carboxypeptidase-like, regulatory domain"/>
    <property type="match status" value="1"/>
</dbReference>
<dbReference type="SMART" id="SM00612">
    <property type="entry name" value="Kelch"/>
    <property type="match status" value="2"/>
</dbReference>
<dbReference type="InterPro" id="IPR052392">
    <property type="entry name" value="Kelch-BTB_domain-containing"/>
</dbReference>